<feature type="domain" description="DNA helicase DnaB-like N-terminal" evidence="4">
    <location>
        <begin position="21"/>
        <end position="76"/>
    </location>
</feature>
<dbReference type="InterPro" id="IPR036185">
    <property type="entry name" value="DNA_heli_DnaB-like_N_sf"/>
</dbReference>
<protein>
    <submittedName>
        <fullName evidence="5">DnaB-like helicase N-terminal domain-containing protein</fullName>
    </submittedName>
</protein>
<evidence type="ECO:0000313" key="6">
    <source>
        <dbReference type="Proteomes" id="UP001501598"/>
    </source>
</evidence>
<proteinExistence type="predicted"/>
<dbReference type="EMBL" id="BAABGT010000086">
    <property type="protein sequence ID" value="GAA4554721.1"/>
    <property type="molecule type" value="Genomic_DNA"/>
</dbReference>
<evidence type="ECO:0000256" key="2">
    <source>
        <dbReference type="ARBA" id="ARBA00023125"/>
    </source>
</evidence>
<dbReference type="Gene3D" id="1.10.860.10">
    <property type="entry name" value="DNAb Helicase, Chain A"/>
    <property type="match status" value="2"/>
</dbReference>
<feature type="region of interest" description="Disordered" evidence="3">
    <location>
        <begin position="383"/>
        <end position="422"/>
    </location>
</feature>
<organism evidence="5 6">
    <name type="scientific">Pseudonocardia xishanensis</name>
    <dbReference type="NCBI Taxonomy" id="630995"/>
    <lineage>
        <taxon>Bacteria</taxon>
        <taxon>Bacillati</taxon>
        <taxon>Actinomycetota</taxon>
        <taxon>Actinomycetes</taxon>
        <taxon>Pseudonocardiales</taxon>
        <taxon>Pseudonocardiaceae</taxon>
        <taxon>Pseudonocardia</taxon>
    </lineage>
</organism>
<evidence type="ECO:0000313" key="5">
    <source>
        <dbReference type="EMBL" id="GAA4554721.1"/>
    </source>
</evidence>
<evidence type="ECO:0000259" key="4">
    <source>
        <dbReference type="Pfam" id="PF00772"/>
    </source>
</evidence>
<gene>
    <name evidence="5" type="ORF">GCM10023175_53260</name>
</gene>
<dbReference type="SUPFAM" id="SSF48024">
    <property type="entry name" value="N-terminal domain of DnaB helicase"/>
    <property type="match status" value="2"/>
</dbReference>
<comment type="caution">
    <text evidence="5">The sequence shown here is derived from an EMBL/GenBank/DDBJ whole genome shotgun (WGS) entry which is preliminary data.</text>
</comment>
<feature type="compositionally biased region" description="Basic and acidic residues" evidence="3">
    <location>
        <begin position="398"/>
        <end position="407"/>
    </location>
</feature>
<dbReference type="RefSeq" id="WP_345424297.1">
    <property type="nucleotide sequence ID" value="NZ_BAABGT010000086.1"/>
</dbReference>
<name>A0ABP8S0H6_9PSEU</name>
<keyword evidence="2" id="KW-0238">DNA-binding</keyword>
<dbReference type="PANTHER" id="PTHR30153:SF2">
    <property type="entry name" value="REPLICATIVE DNA HELICASE"/>
    <property type="match status" value="1"/>
</dbReference>
<dbReference type="Pfam" id="PF00772">
    <property type="entry name" value="DnaB"/>
    <property type="match status" value="2"/>
</dbReference>
<feature type="domain" description="DNA helicase DnaB-like N-terminal" evidence="4">
    <location>
        <begin position="229"/>
        <end position="309"/>
    </location>
</feature>
<dbReference type="InterPro" id="IPR007693">
    <property type="entry name" value="DNA_helicase_DnaB-like_N"/>
</dbReference>
<keyword evidence="6" id="KW-1185">Reference proteome</keyword>
<sequence length="422" mass="44977">MSVTHAEDPDAPSASDLAAVALIGALLWDPNRIDDVSAWLQPDDFAHWAHQAIYETLTGLRRDGRPTDVLAVHAELALGTYHDVPVGEARNGALAAPALHTLLSSTPATPEASVMSEHGTPRERSEHVRYGRAVLEASVRRRVIAAGSRIEQQTRHAVERDADAAADTVAPLLRASLARLDELATRISSASGSRILEHLSPTSATGKGSDQGADAGIARERLTPRVIAQAEQNLIGSCLVSAELRDHVAGRLLPEDFTSKEAAGTWQVVADLAQRGEPVDYVLVALESERLGPEGRATYQPSELARITRRTDVASGYRAADVVLRAALAAVSKRAGRELVDLAGDRRRTGPELLRGARAAVAGAEVAARRLGGHSATIAASAFHPPAPRAATGTEHQAAGREQDPPRGKQQQTSRSEHQRRR</sequence>
<dbReference type="Proteomes" id="UP001501598">
    <property type="component" value="Unassembled WGS sequence"/>
</dbReference>
<dbReference type="PANTHER" id="PTHR30153">
    <property type="entry name" value="REPLICATIVE DNA HELICASE DNAB"/>
    <property type="match status" value="1"/>
</dbReference>
<keyword evidence="1" id="KW-0235">DNA replication</keyword>
<feature type="region of interest" description="Disordered" evidence="3">
    <location>
        <begin position="107"/>
        <end position="127"/>
    </location>
</feature>
<reference evidence="6" key="1">
    <citation type="journal article" date="2019" name="Int. J. Syst. Evol. Microbiol.">
        <title>The Global Catalogue of Microorganisms (GCM) 10K type strain sequencing project: providing services to taxonomists for standard genome sequencing and annotation.</title>
        <authorList>
            <consortium name="The Broad Institute Genomics Platform"/>
            <consortium name="The Broad Institute Genome Sequencing Center for Infectious Disease"/>
            <person name="Wu L."/>
            <person name="Ma J."/>
        </authorList>
    </citation>
    <scope>NUCLEOTIDE SEQUENCE [LARGE SCALE GENOMIC DNA]</scope>
    <source>
        <strain evidence="6">JCM 17906</strain>
    </source>
</reference>
<evidence type="ECO:0000256" key="1">
    <source>
        <dbReference type="ARBA" id="ARBA00022705"/>
    </source>
</evidence>
<evidence type="ECO:0000256" key="3">
    <source>
        <dbReference type="SAM" id="MobiDB-lite"/>
    </source>
</evidence>
<dbReference type="InterPro" id="IPR016136">
    <property type="entry name" value="DNA_helicase_N/primase_C"/>
</dbReference>
<accession>A0ABP8S0H6</accession>